<evidence type="ECO:0000259" key="1">
    <source>
        <dbReference type="Pfam" id="PF13204"/>
    </source>
</evidence>
<dbReference type="InterPro" id="IPR032260">
    <property type="entry name" value="DUF5060"/>
</dbReference>
<dbReference type="InterPro" id="IPR017853">
    <property type="entry name" value="GH"/>
</dbReference>
<protein>
    <recommendedName>
        <fullName evidence="6">DUF5060 domain-containing protein</fullName>
    </recommendedName>
</protein>
<evidence type="ECO:0000259" key="3">
    <source>
        <dbReference type="Pfam" id="PF18310"/>
    </source>
</evidence>
<comment type="caution">
    <text evidence="4">The sequence shown here is derived from an EMBL/GenBank/DDBJ whole genome shotgun (WGS) entry which is preliminary data.</text>
</comment>
<feature type="domain" description="DUF5605" evidence="3">
    <location>
        <begin position="443"/>
        <end position="537"/>
    </location>
</feature>
<dbReference type="Pfam" id="PF18310">
    <property type="entry name" value="DUF5605"/>
    <property type="match status" value="1"/>
</dbReference>
<dbReference type="AlphaFoldDB" id="D4V8G1"/>
<sequence>MIEWLMKYCCFLLIIWFLGISGGFAQDKVECWGRYEISIPAKVKGNPFDVELTATFNGPDTTLTVRGFYDGNDTFKIRFMPVKQGGWYYITQSKIPALDGVKGQIECIAPGKGNHGPVKVDGTYNFKYADGTRYYPVGTTSYDWMHVAGNQPDQTVKSLELSKFNKIRMLFFVQNFDPDYPEPSMFPFEIKKITKDEKGKPVYEWDFTRFNPAYFAHVEACVDNLAGIGVEADLILFHPYDGGRWGFDRMPLEAGVRYLKYLTARMSSFRNIWWSLANEYDFLRELKPEYWDTFTHTVVENDPYSHLCSIHTYTAKYYKYWEPEYTHASIQDQAPVEGFGRAATVKNIYKKPIIFDEVCYEGNMDNRWGSLSGQEYLYRLWQGLIVGTYVTHGECYMDNPKDYSRDFLAVGGTFQGESWKRIGFTRQILDALPNPLHLCDSSWDPYTSTAGENYYMIYLGKEIRPEWIFDLPVKNAFYPRLKEGVRFKVEVIDTWNMTIAEWPVVFETTAPVKDRVYDKNQGRVRLPASPYLLLRITEVK</sequence>
<dbReference type="InterPro" id="IPR025277">
    <property type="entry name" value="Apiosidase-like_cat_dom"/>
</dbReference>
<dbReference type="Gene3D" id="2.60.40.10">
    <property type="entry name" value="Immunoglobulins"/>
    <property type="match status" value="1"/>
</dbReference>
<evidence type="ECO:0000313" key="4">
    <source>
        <dbReference type="EMBL" id="EFG17848.1"/>
    </source>
</evidence>
<reference evidence="4 5" key="1">
    <citation type="journal article" date="2011" name="J. Bacteriol.">
        <title>Draft genome sequence of Bacteroides vulgatus PC510, a strain isolated from human feces.</title>
        <authorList>
            <person name="Cuiv P.O."/>
            <person name="Klaassens E.S."/>
            <person name="Durkin A.S."/>
            <person name="Harkins D.M."/>
            <person name="Foster L."/>
            <person name="McCorrison J."/>
            <person name="Torralba M."/>
            <person name="Nelson K.E."/>
            <person name="Morrison M."/>
        </authorList>
    </citation>
    <scope>NUCLEOTIDE SEQUENCE [LARGE SCALE GENOMIC DNA]</scope>
    <source>
        <strain evidence="4 5">PC510</strain>
    </source>
</reference>
<evidence type="ECO:0000259" key="2">
    <source>
        <dbReference type="Pfam" id="PF16586"/>
    </source>
</evidence>
<feature type="domain" description="DUF5060" evidence="2">
    <location>
        <begin position="28"/>
        <end position="93"/>
    </location>
</feature>
<organism evidence="4 5">
    <name type="scientific">Phocaeicola vulgatus PC510</name>
    <dbReference type="NCBI Taxonomy" id="702446"/>
    <lineage>
        <taxon>Bacteria</taxon>
        <taxon>Pseudomonadati</taxon>
        <taxon>Bacteroidota</taxon>
        <taxon>Bacteroidia</taxon>
        <taxon>Bacteroidales</taxon>
        <taxon>Bacteroidaceae</taxon>
        <taxon>Phocaeicola</taxon>
    </lineage>
</organism>
<dbReference type="Proteomes" id="UP000004563">
    <property type="component" value="Unassembled WGS sequence"/>
</dbReference>
<dbReference type="Pfam" id="PF13204">
    <property type="entry name" value="Apiosidase"/>
    <property type="match status" value="1"/>
</dbReference>
<dbReference type="InterPro" id="IPR041239">
    <property type="entry name" value="DUF5605"/>
</dbReference>
<dbReference type="EMBL" id="ADKO01000069">
    <property type="protein sequence ID" value="EFG17848.1"/>
    <property type="molecule type" value="Genomic_DNA"/>
</dbReference>
<dbReference type="Gene3D" id="3.20.20.80">
    <property type="entry name" value="Glycosidases"/>
    <property type="match status" value="1"/>
</dbReference>
<dbReference type="InterPro" id="IPR013783">
    <property type="entry name" value="Ig-like_fold"/>
</dbReference>
<evidence type="ECO:0000313" key="5">
    <source>
        <dbReference type="Proteomes" id="UP000004563"/>
    </source>
</evidence>
<name>D4V8G1_PHOVU</name>
<dbReference type="PANTHER" id="PTHR37836:SF2">
    <property type="entry name" value="DUF4038 DOMAIN-CONTAINING PROTEIN"/>
    <property type="match status" value="1"/>
</dbReference>
<feature type="domain" description="Apiosidase-like catalytic" evidence="1">
    <location>
        <begin position="196"/>
        <end position="368"/>
    </location>
</feature>
<gene>
    <name evidence="4" type="ORF">CUU_0623</name>
</gene>
<dbReference type="Gene3D" id="2.60.40.3950">
    <property type="match status" value="1"/>
</dbReference>
<dbReference type="SUPFAM" id="SSF51445">
    <property type="entry name" value="(Trans)glycosidases"/>
    <property type="match status" value="1"/>
</dbReference>
<accession>D4V8G1</accession>
<proteinExistence type="predicted"/>
<dbReference type="PANTHER" id="PTHR37836">
    <property type="entry name" value="LMO1036 PROTEIN"/>
    <property type="match status" value="1"/>
</dbReference>
<dbReference type="Pfam" id="PF16586">
    <property type="entry name" value="DUF5060"/>
    <property type="match status" value="1"/>
</dbReference>
<evidence type="ECO:0008006" key="6">
    <source>
        <dbReference type="Google" id="ProtNLM"/>
    </source>
</evidence>